<keyword evidence="4" id="KW-1185">Reference proteome</keyword>
<evidence type="ECO:0000259" key="2">
    <source>
        <dbReference type="Pfam" id="PF00487"/>
    </source>
</evidence>
<dbReference type="OrthoDB" id="9800167at2"/>
<comment type="caution">
    <text evidence="3">The sequence shown here is derived from an EMBL/GenBank/DDBJ whole genome shotgun (WGS) entry which is preliminary data.</text>
</comment>
<feature type="transmembrane region" description="Helical" evidence="1">
    <location>
        <begin position="211"/>
        <end position="228"/>
    </location>
</feature>
<evidence type="ECO:0000313" key="4">
    <source>
        <dbReference type="Proteomes" id="UP000243096"/>
    </source>
</evidence>
<dbReference type="RefSeq" id="WP_104078451.1">
    <property type="nucleotide sequence ID" value="NZ_CP062179.1"/>
</dbReference>
<dbReference type="Proteomes" id="UP000243096">
    <property type="component" value="Unassembled WGS sequence"/>
</dbReference>
<gene>
    <name evidence="3" type="ORF">B0O95_12113</name>
</gene>
<dbReference type="InterPro" id="IPR005804">
    <property type="entry name" value="FA_desaturase_dom"/>
</dbReference>
<proteinExistence type="predicted"/>
<name>A0A2P5K6Y3_9BURK</name>
<evidence type="ECO:0000256" key="1">
    <source>
        <dbReference type="SAM" id="Phobius"/>
    </source>
</evidence>
<feature type="transmembrane region" description="Helical" evidence="1">
    <location>
        <begin position="7"/>
        <end position="27"/>
    </location>
</feature>
<feature type="domain" description="Fatty acid desaturase" evidence="2">
    <location>
        <begin position="85"/>
        <end position="325"/>
    </location>
</feature>
<dbReference type="GO" id="GO:0006629">
    <property type="term" value="P:lipid metabolic process"/>
    <property type="evidence" value="ECO:0007669"/>
    <property type="project" value="InterPro"/>
</dbReference>
<dbReference type="AlphaFoldDB" id="A0A2P5K6Y3"/>
<dbReference type="Pfam" id="PF00487">
    <property type="entry name" value="FA_desaturase"/>
    <property type="match status" value="1"/>
</dbReference>
<reference evidence="3 4" key="1">
    <citation type="submission" date="2018-01" db="EMBL/GenBank/DDBJ databases">
        <title>Genomic Encyclopedia of Type Strains, Phase III (KMG-III): the genomes of soil and plant-associated and newly described type strains.</title>
        <authorList>
            <person name="Whitman W."/>
        </authorList>
    </citation>
    <scope>NUCLEOTIDE SEQUENCE [LARGE SCALE GENOMIC DNA]</scope>
    <source>
        <strain evidence="3 4">HKI456</strain>
    </source>
</reference>
<evidence type="ECO:0000313" key="3">
    <source>
        <dbReference type="EMBL" id="PPB81389.1"/>
    </source>
</evidence>
<organism evidence="3 4">
    <name type="scientific">Mycetohabitans endofungorum</name>
    <dbReference type="NCBI Taxonomy" id="417203"/>
    <lineage>
        <taxon>Bacteria</taxon>
        <taxon>Pseudomonadati</taxon>
        <taxon>Pseudomonadota</taxon>
        <taxon>Betaproteobacteria</taxon>
        <taxon>Burkholderiales</taxon>
        <taxon>Burkholderiaceae</taxon>
        <taxon>Mycetohabitans</taxon>
    </lineage>
</organism>
<keyword evidence="1" id="KW-0812">Transmembrane</keyword>
<dbReference type="EMBL" id="PRDW01000021">
    <property type="protein sequence ID" value="PPB81389.1"/>
    <property type="molecule type" value="Genomic_DNA"/>
</dbReference>
<protein>
    <submittedName>
        <fullName evidence="3">Fatty acid desaturase</fullName>
    </submittedName>
</protein>
<sequence length="371" mass="42472">MTDILDPAVVAVVATALAMRAVVAWYYRDSTRVLRLLRLLPRLQDHKESYYRPLDAWLAPLPFIWTWLDIVAAVMLAQRCPWPIAWLGVVLWSGGRMRALQEFGHNAVHFALCRPHAWQWWLSDMFYQFPMFKRDMHSRHQTHTVEHHRHPNHPKLDPNRARVKAGGYTSGLSPLEFYARLLYPLTPKGAWANVTTMARNSMLNHSRVTTVARLIAIAATAAVLYWAGGCKGVVFGWLTPLITSYPVFAWISLLTEHRWFVDGPTRDRLDLEYLAGRPTDYFGWTGWLARVFITPTSDAYHLAHSLYPGVRWNYLPAIDRHLKVHEPRYTAHASEGLLVRSGNAPSALSELYDRLVQTRRKSSIPQTGGGM</sequence>
<keyword evidence="1" id="KW-0472">Membrane</keyword>
<accession>A0A2P5K6Y3</accession>
<keyword evidence="1" id="KW-1133">Transmembrane helix</keyword>
<feature type="transmembrane region" description="Helical" evidence="1">
    <location>
        <begin position="234"/>
        <end position="254"/>
    </location>
</feature>